<accession>A0A562LWU3</accession>
<comment type="caution">
    <text evidence="2">The sequence shown here is derived from an EMBL/GenBank/DDBJ whole genome shotgun (WGS) entry which is preliminary data.</text>
</comment>
<keyword evidence="1" id="KW-0732">Signal</keyword>
<reference evidence="2 3" key="1">
    <citation type="journal article" date="2015" name="Stand. Genomic Sci.">
        <title>Genomic Encyclopedia of Bacterial and Archaeal Type Strains, Phase III: the genomes of soil and plant-associated and newly described type strains.</title>
        <authorList>
            <person name="Whitman W.B."/>
            <person name="Woyke T."/>
            <person name="Klenk H.P."/>
            <person name="Zhou Y."/>
            <person name="Lilburn T.G."/>
            <person name="Beck B.J."/>
            <person name="De Vos P."/>
            <person name="Vandamme P."/>
            <person name="Eisen J.A."/>
            <person name="Garrity G."/>
            <person name="Hugenholtz P."/>
            <person name="Kyrpides N.C."/>
        </authorList>
    </citation>
    <scope>NUCLEOTIDE SEQUENCE [LARGE SCALE GENOMIC DNA]</scope>
    <source>
        <strain evidence="2 3">CGMCC 1.10136</strain>
    </source>
</reference>
<name>A0A562LWU3_9GAMM</name>
<gene>
    <name evidence="2" type="ORF">IP93_01357</name>
</gene>
<dbReference type="RefSeq" id="WP_144813605.1">
    <property type="nucleotide sequence ID" value="NZ_VLKP01000004.1"/>
</dbReference>
<proteinExistence type="predicted"/>
<dbReference type="EMBL" id="VLKP01000004">
    <property type="protein sequence ID" value="TWI12076.1"/>
    <property type="molecule type" value="Genomic_DNA"/>
</dbReference>
<feature type="signal peptide" evidence="1">
    <location>
        <begin position="1"/>
        <end position="23"/>
    </location>
</feature>
<dbReference type="Proteomes" id="UP000316471">
    <property type="component" value="Unassembled WGS sequence"/>
</dbReference>
<protein>
    <recommendedName>
        <fullName evidence="4">Secreted protein</fullName>
    </recommendedName>
</protein>
<evidence type="ECO:0000256" key="1">
    <source>
        <dbReference type="SAM" id="SignalP"/>
    </source>
</evidence>
<sequence length="174" mass="17759">MKRTVRQAVIGLALALASTSALAAVVFDVNTGVGSVGKGDVQEAFGWNDAALQASAGGVTFTYGFTAVYAAVCTWTTGEGTRGEKTHNVAHSQEMDVSSAINVALRRNPQSKVTGFSLTGYGDSFSESGTVPVVGGPCPGNQGHGGVWSSVTLLAGSEGGLYVNYGDQKVLLPL</sequence>
<evidence type="ECO:0000313" key="3">
    <source>
        <dbReference type="Proteomes" id="UP000316471"/>
    </source>
</evidence>
<feature type="chain" id="PRO_5021897289" description="Secreted protein" evidence="1">
    <location>
        <begin position="24"/>
        <end position="174"/>
    </location>
</feature>
<keyword evidence="3" id="KW-1185">Reference proteome</keyword>
<dbReference type="AlphaFoldDB" id="A0A562LWU3"/>
<evidence type="ECO:0000313" key="2">
    <source>
        <dbReference type="EMBL" id="TWI12076.1"/>
    </source>
</evidence>
<organism evidence="2 3">
    <name type="scientific">Aerolutibacter ruishenii</name>
    <dbReference type="NCBI Taxonomy" id="686800"/>
    <lineage>
        <taxon>Bacteria</taxon>
        <taxon>Pseudomonadati</taxon>
        <taxon>Pseudomonadota</taxon>
        <taxon>Gammaproteobacteria</taxon>
        <taxon>Lysobacterales</taxon>
        <taxon>Lysobacteraceae</taxon>
        <taxon>Aerolutibacter</taxon>
    </lineage>
</organism>
<evidence type="ECO:0008006" key="4">
    <source>
        <dbReference type="Google" id="ProtNLM"/>
    </source>
</evidence>
<dbReference type="OrthoDB" id="2865265at2"/>